<dbReference type="InterPro" id="IPR000515">
    <property type="entry name" value="MetI-like"/>
</dbReference>
<evidence type="ECO:0000256" key="3">
    <source>
        <dbReference type="ARBA" id="ARBA00022448"/>
    </source>
</evidence>
<evidence type="ECO:0000256" key="2">
    <source>
        <dbReference type="ARBA" id="ARBA00010072"/>
    </source>
</evidence>
<dbReference type="InterPro" id="IPR010065">
    <property type="entry name" value="AA_ABC_transptr_permease_3TM"/>
</dbReference>
<evidence type="ECO:0000256" key="4">
    <source>
        <dbReference type="ARBA" id="ARBA00022475"/>
    </source>
</evidence>
<dbReference type="PROSITE" id="PS50928">
    <property type="entry name" value="ABC_TM1"/>
    <property type="match status" value="1"/>
</dbReference>
<feature type="transmembrane region" description="Helical" evidence="9">
    <location>
        <begin position="20"/>
        <end position="43"/>
    </location>
</feature>
<comment type="subcellular location">
    <subcellularLocation>
        <location evidence="1">Cell inner membrane</location>
        <topology evidence="1">Multi-pass membrane protein</topology>
    </subcellularLocation>
    <subcellularLocation>
        <location evidence="9">Cell membrane</location>
        <topology evidence="9">Multi-pass membrane protein</topology>
    </subcellularLocation>
</comment>
<dbReference type="SUPFAM" id="SSF161098">
    <property type="entry name" value="MetI-like"/>
    <property type="match status" value="1"/>
</dbReference>
<keyword evidence="5 9" id="KW-0812">Transmembrane</keyword>
<feature type="transmembrane region" description="Helical" evidence="9">
    <location>
        <begin position="50"/>
        <end position="75"/>
    </location>
</feature>
<evidence type="ECO:0000259" key="10">
    <source>
        <dbReference type="PROSITE" id="PS50928"/>
    </source>
</evidence>
<feature type="domain" description="ABC transmembrane type-1" evidence="10">
    <location>
        <begin position="19"/>
        <end position="216"/>
    </location>
</feature>
<comment type="caution">
    <text evidence="11">The sequence shown here is derived from an EMBL/GenBank/DDBJ whole genome shotgun (WGS) entry which is preliminary data.</text>
</comment>
<dbReference type="InterPro" id="IPR035906">
    <property type="entry name" value="MetI-like_sf"/>
</dbReference>
<dbReference type="Gene3D" id="1.10.3720.10">
    <property type="entry name" value="MetI-like"/>
    <property type="match status" value="1"/>
</dbReference>
<dbReference type="NCBIfam" id="TIGR01726">
    <property type="entry name" value="HEQRo_perm_3TM"/>
    <property type="match status" value="1"/>
</dbReference>
<keyword evidence="4" id="KW-1003">Cell membrane</keyword>
<dbReference type="RefSeq" id="WP_200197184.1">
    <property type="nucleotide sequence ID" value="NZ_JAENHM010000064.1"/>
</dbReference>
<dbReference type="PANTHER" id="PTHR30614:SF0">
    <property type="entry name" value="L-CYSTINE TRANSPORT SYSTEM PERMEASE PROTEIN TCYL"/>
    <property type="match status" value="1"/>
</dbReference>
<evidence type="ECO:0000256" key="9">
    <source>
        <dbReference type="RuleBase" id="RU363032"/>
    </source>
</evidence>
<feature type="transmembrane region" description="Helical" evidence="9">
    <location>
        <begin position="162"/>
        <end position="183"/>
    </location>
</feature>
<dbReference type="CDD" id="cd06261">
    <property type="entry name" value="TM_PBP2"/>
    <property type="match status" value="1"/>
</dbReference>
<dbReference type="Pfam" id="PF00528">
    <property type="entry name" value="BPD_transp_1"/>
    <property type="match status" value="1"/>
</dbReference>
<feature type="transmembrane region" description="Helical" evidence="9">
    <location>
        <begin position="195"/>
        <end position="216"/>
    </location>
</feature>
<evidence type="ECO:0000313" key="12">
    <source>
        <dbReference type="Proteomes" id="UP000652760"/>
    </source>
</evidence>
<evidence type="ECO:0000256" key="8">
    <source>
        <dbReference type="ARBA" id="ARBA00023136"/>
    </source>
</evidence>
<keyword evidence="12" id="KW-1185">Reference proteome</keyword>
<dbReference type="Proteomes" id="UP000652760">
    <property type="component" value="Unassembled WGS sequence"/>
</dbReference>
<evidence type="ECO:0000256" key="5">
    <source>
        <dbReference type="ARBA" id="ARBA00022692"/>
    </source>
</evidence>
<dbReference type="EMBL" id="JAENHM010000064">
    <property type="protein sequence ID" value="MBK1840549.1"/>
    <property type="molecule type" value="Genomic_DNA"/>
</dbReference>
<keyword evidence="8 9" id="KW-0472">Membrane</keyword>
<keyword evidence="7 9" id="KW-1133">Transmembrane helix</keyword>
<keyword evidence="6" id="KW-0029">Amino-acid transport</keyword>
<dbReference type="PANTHER" id="PTHR30614">
    <property type="entry name" value="MEMBRANE COMPONENT OF AMINO ACID ABC TRANSPORTER"/>
    <property type="match status" value="1"/>
</dbReference>
<comment type="similarity">
    <text evidence="2">Belongs to the binding-protein-dependent transport system permease family. HisMQ subfamily.</text>
</comment>
<sequence>MTFDFALAWTSLPALLNGAWMTVLITVSVMAVGAVLGFGMCLVRMSRNRALAAIGAAYVAVFRGAPSIVLLYLVYAGLPQLSIVRDTPLWLLFASPLFCAILGLGLNHSAYVVEILRGGLSAVPAGPVEAALALGLPPRIVFVKVRLPMAVRYGLKAYQNEVLIFLKSTVAVGAVTIADLTGAANEIFAMTYDPFTPLVTAGAMYWLLTNGLRLGFEALDRRLNRHLAATVPDRRPATVRRSRPGLSLFRQPLVRRLPAKPAARETH</sequence>
<organism evidence="11 12">
    <name type="scientific">Azospirillum endophyticum</name>
    <dbReference type="NCBI Taxonomy" id="2800326"/>
    <lineage>
        <taxon>Bacteria</taxon>
        <taxon>Pseudomonadati</taxon>
        <taxon>Pseudomonadota</taxon>
        <taxon>Alphaproteobacteria</taxon>
        <taxon>Rhodospirillales</taxon>
        <taxon>Azospirillaceae</taxon>
        <taxon>Azospirillum</taxon>
    </lineage>
</organism>
<evidence type="ECO:0000256" key="6">
    <source>
        <dbReference type="ARBA" id="ARBA00022970"/>
    </source>
</evidence>
<reference evidence="12" key="1">
    <citation type="submission" date="2021-01" db="EMBL/GenBank/DDBJ databases">
        <title>Genome public.</title>
        <authorList>
            <person name="Liu C."/>
            <person name="Sun Q."/>
        </authorList>
    </citation>
    <scope>NUCLEOTIDE SEQUENCE [LARGE SCALE GENOMIC DNA]</scope>
    <source>
        <strain evidence="12">YIM B02556</strain>
    </source>
</reference>
<name>A0ABS1FAU0_9PROT</name>
<dbReference type="InterPro" id="IPR043429">
    <property type="entry name" value="ArtM/GltK/GlnP/TcyL/YhdX-like"/>
</dbReference>
<evidence type="ECO:0000256" key="1">
    <source>
        <dbReference type="ARBA" id="ARBA00004429"/>
    </source>
</evidence>
<keyword evidence="3 9" id="KW-0813">Transport</keyword>
<evidence type="ECO:0000313" key="11">
    <source>
        <dbReference type="EMBL" id="MBK1840549.1"/>
    </source>
</evidence>
<feature type="transmembrane region" description="Helical" evidence="9">
    <location>
        <begin position="87"/>
        <end position="107"/>
    </location>
</feature>
<evidence type="ECO:0000256" key="7">
    <source>
        <dbReference type="ARBA" id="ARBA00022989"/>
    </source>
</evidence>
<proteinExistence type="inferred from homology"/>
<gene>
    <name evidence="11" type="ORF">JHL17_24400</name>
</gene>
<protein>
    <submittedName>
        <fullName evidence="11">ABC transporter permease subunit</fullName>
    </submittedName>
</protein>
<accession>A0ABS1FAU0</accession>